<dbReference type="RefSeq" id="WP_173231015.1">
    <property type="nucleotide sequence ID" value="NZ_CP053943.1"/>
</dbReference>
<dbReference type="InterPro" id="IPR058703">
    <property type="entry name" value="PIN-containing"/>
</dbReference>
<dbReference type="GeneID" id="55596593"/>
<keyword evidence="1" id="KW-0614">Plasmid</keyword>
<evidence type="ECO:0000313" key="1">
    <source>
        <dbReference type="EMBL" id="QKG94441.1"/>
    </source>
</evidence>
<reference evidence="1 2" key="1">
    <citation type="submission" date="2020-05" db="EMBL/GenBank/DDBJ databases">
        <title>Halorubrum RHB-C sp.nov., an extremely halophilic archaeon isolated from solar salt farm.</title>
        <authorList>
            <person name="Ho H."/>
            <person name="Danganan R.E."/>
            <person name="Dedeles G.R."/>
            <person name="Kim S.-G."/>
        </authorList>
    </citation>
    <scope>NUCLEOTIDE SEQUENCE [LARGE SCALE GENOMIC DNA]</scope>
    <source>
        <strain evidence="1 2">RHB-C</strain>
        <plasmid evidence="2">phar02</plasmid>
    </source>
</reference>
<evidence type="ECO:0000313" key="2">
    <source>
        <dbReference type="Proteomes" id="UP000505020"/>
    </source>
</evidence>
<gene>
    <name evidence="1" type="ORF">HPS36_16285</name>
</gene>
<dbReference type="EMBL" id="CP053943">
    <property type="protein sequence ID" value="QKG94441.1"/>
    <property type="molecule type" value="Genomic_DNA"/>
</dbReference>
<geneLocation type="plasmid" evidence="2">
    <name>phar02</name>
</geneLocation>
<sequence>MSRLHIADAGLFVAMGQPSNSRYQAVRRFARRNDVTFVLPERVYEELTVDDLDVEAPPIDTAIDEGWATVASPLEFSEPVVSRVMDGVQRYIANADDRPADEVECADAALAALAAQHLSAGTATEVYIYTTDIAAGEGAETVLASEGYGDSVTYVNGFRFIEDLVSSRS</sequence>
<dbReference type="Pfam" id="PF26425">
    <property type="entry name" value="PIN_halo"/>
    <property type="match status" value="1"/>
</dbReference>
<dbReference type="KEGG" id="hsai:HPS36_16285"/>
<accession>A0A7D4CPM2</accession>
<keyword evidence="2" id="KW-1185">Reference proteome</keyword>
<organism evidence="1 2">
    <name type="scientific">Halorubrum salinarum</name>
    <dbReference type="NCBI Taxonomy" id="2739057"/>
    <lineage>
        <taxon>Archaea</taxon>
        <taxon>Methanobacteriati</taxon>
        <taxon>Methanobacteriota</taxon>
        <taxon>Stenosarchaea group</taxon>
        <taxon>Halobacteria</taxon>
        <taxon>Halobacteriales</taxon>
        <taxon>Haloferacaceae</taxon>
        <taxon>Halorubrum</taxon>
    </lineage>
</organism>
<protein>
    <submittedName>
        <fullName evidence="1">Uncharacterized protein</fullName>
    </submittedName>
</protein>
<name>A0A7D4CPM2_9EURY</name>
<proteinExistence type="predicted"/>
<dbReference type="AlphaFoldDB" id="A0A7D4CPM2"/>
<dbReference type="Proteomes" id="UP000505020">
    <property type="component" value="Plasmid pHAR02"/>
</dbReference>